<dbReference type="GO" id="GO:0005634">
    <property type="term" value="C:nucleus"/>
    <property type="evidence" value="ECO:0007669"/>
    <property type="project" value="UniProtKB-SubCell"/>
</dbReference>
<keyword evidence="3" id="KW-0862">Zinc</keyword>
<evidence type="ECO:0000256" key="6">
    <source>
        <dbReference type="ARBA" id="ARBA00023163"/>
    </source>
</evidence>
<keyword evidence="12" id="KW-1185">Reference proteome</keyword>
<evidence type="ECO:0000256" key="4">
    <source>
        <dbReference type="ARBA" id="ARBA00023015"/>
    </source>
</evidence>
<dbReference type="SUPFAM" id="SSF57701">
    <property type="entry name" value="Zn2/Cys6 DNA-binding domain"/>
    <property type="match status" value="1"/>
</dbReference>
<dbReference type="GO" id="GO:0008270">
    <property type="term" value="F:zinc ion binding"/>
    <property type="evidence" value="ECO:0007669"/>
    <property type="project" value="InterPro"/>
</dbReference>
<dbReference type="SMART" id="SM00906">
    <property type="entry name" value="Fungal_trans"/>
    <property type="match status" value="1"/>
</dbReference>
<dbReference type="CDD" id="cd00067">
    <property type="entry name" value="GAL4"/>
    <property type="match status" value="1"/>
</dbReference>
<feature type="region of interest" description="Disordered" evidence="9">
    <location>
        <begin position="605"/>
        <end position="780"/>
    </location>
</feature>
<comment type="subcellular location">
    <subcellularLocation>
        <location evidence="1">Nucleus</location>
    </subcellularLocation>
</comment>
<dbReference type="STRING" id="1314773.A0A3N2PLU9"/>
<dbReference type="GeneID" id="39576900"/>
<keyword evidence="4" id="KW-0805">Transcription regulation</keyword>
<dbReference type="AlphaFoldDB" id="A0A3N2PLU9"/>
<dbReference type="PROSITE" id="PS00463">
    <property type="entry name" value="ZN2_CY6_FUNGAL_1"/>
    <property type="match status" value="1"/>
</dbReference>
<evidence type="ECO:0000256" key="5">
    <source>
        <dbReference type="ARBA" id="ARBA00023125"/>
    </source>
</evidence>
<evidence type="ECO:0000256" key="7">
    <source>
        <dbReference type="ARBA" id="ARBA00023242"/>
    </source>
</evidence>
<keyword evidence="6" id="KW-0804">Transcription</keyword>
<dbReference type="InterPro" id="IPR050987">
    <property type="entry name" value="AtrR-like"/>
</dbReference>
<feature type="region of interest" description="Disordered" evidence="9">
    <location>
        <begin position="836"/>
        <end position="870"/>
    </location>
</feature>
<name>A0A3N2PLU9_SODAK</name>
<dbReference type="Gene3D" id="4.10.240.10">
    <property type="entry name" value="Zn(2)-C6 fungal-type DNA-binding domain"/>
    <property type="match status" value="1"/>
</dbReference>
<feature type="compositionally biased region" description="Polar residues" evidence="9">
    <location>
        <begin position="733"/>
        <end position="744"/>
    </location>
</feature>
<dbReference type="GO" id="GO:0000981">
    <property type="term" value="F:DNA-binding transcription factor activity, RNA polymerase II-specific"/>
    <property type="evidence" value="ECO:0007669"/>
    <property type="project" value="InterPro"/>
</dbReference>
<feature type="compositionally biased region" description="Polar residues" evidence="9">
    <location>
        <begin position="753"/>
        <end position="773"/>
    </location>
</feature>
<protein>
    <submittedName>
        <fullName evidence="11">Transcriptional activator protein acu-15</fullName>
    </submittedName>
</protein>
<dbReference type="Pfam" id="PF04082">
    <property type="entry name" value="Fungal_trans"/>
    <property type="match status" value="1"/>
</dbReference>
<feature type="compositionally biased region" description="Low complexity" evidence="9">
    <location>
        <begin position="628"/>
        <end position="643"/>
    </location>
</feature>
<sequence>MPGILPMKVIKVGSSSQSRIAQACDRCRSKKIRCDGIRPTCSQCANVGFECRTSDKLSRRAFPRGYTESLEERVRQLESEVHELKDLLDEKDEKIDMLSKMHGNGRRSAPSMGSPGSSPTSEPRKESLPPTKEDTFKVQASPLLLGVENSDSYFMGPSSGRSFIEAFKRRLQESGKTCSDFNAEAFLHIQGCPPLTQDAVRDTMRVPPRLFSDRCVNVYFQEWAPLFPVLHKPTFLRIYEDFVSDPEKIKSNHKVAQIYLVFAIATLSSSSPDVEQLASCERRWQRAIDAILMENTMATLQCLVLALMYCTARADYKRLQHYKGVAVGLSHRLGLHQSQKRFSFGALTIETRKKVFWTLYTLDCFSGSVLGLPKLLKEDDIHAEYPSDTDDEYVTEKGFQPTLPGEYTKLSSALALFRFSRILAKVLEKNYPAATSHELSLQQMSALEAELNGWLESLPAHLKLNFVQDKPSTDVTGSRSPLLALAYYFTRILIYRPAVGSSLGQKAAPALMSVSDSSKHIIQIVQLLEERGMSFSFCLNKADTLMLCGMSLLYQIVGLKKDSKMMKDAERLVNGVVKTVMTAKAPGCIDFALVSGKLIHLDEPSSLAAPPTTRDSPGANELPTLQRASPPVSPSNQNSPPAQDALRRLQGASSSESDLLRHQERLRRMTMPSTQQRPDLHRSRSRPSFDDLQPRDVTAARHDQRHSLSQAPTDRHHGTPPTPRQNLDYLSLSKPSGRSAPSSDRQARLRQQHIMSQTRHPLAQSYSSPQQPQKAAGVSPSEWEALLGSMDGGFNNVYDAIYGGPPLALNEGTPPSTNLNGWSPDSWDLTHFSIGDCNPGAAAPPSTLSEESLSSGDDLSVPSESNNNTGVSTLEYRNALLASCNNNDGFILNPPDNSYTM</sequence>
<feature type="compositionally biased region" description="Low complexity" evidence="9">
    <location>
        <begin position="106"/>
        <end position="121"/>
    </location>
</feature>
<dbReference type="PANTHER" id="PTHR46910">
    <property type="entry name" value="TRANSCRIPTION FACTOR PDR1"/>
    <property type="match status" value="1"/>
</dbReference>
<feature type="compositionally biased region" description="Low complexity" evidence="9">
    <location>
        <begin position="846"/>
        <end position="860"/>
    </location>
</feature>
<dbReference type="Pfam" id="PF00172">
    <property type="entry name" value="Zn_clus"/>
    <property type="match status" value="1"/>
</dbReference>
<dbReference type="PROSITE" id="PS50048">
    <property type="entry name" value="ZN2_CY6_FUNGAL_2"/>
    <property type="match status" value="1"/>
</dbReference>
<feature type="domain" description="Zn(2)-C6 fungal-type" evidence="10">
    <location>
        <begin position="23"/>
        <end position="53"/>
    </location>
</feature>
<keyword evidence="2" id="KW-0479">Metal-binding</keyword>
<proteinExistence type="predicted"/>
<keyword evidence="7" id="KW-0539">Nucleus</keyword>
<reference evidence="11 12" key="1">
    <citation type="journal article" date="2018" name="Mol. Ecol.">
        <title>The obligate alkalophilic soda-lake fungus Sodiomyces alkalinus has shifted to a protein diet.</title>
        <authorList>
            <person name="Grum-Grzhimaylo A.A."/>
            <person name="Falkoski D.L."/>
            <person name="van den Heuvel J."/>
            <person name="Valero-Jimenez C.A."/>
            <person name="Min B."/>
            <person name="Choi I.G."/>
            <person name="Lipzen A."/>
            <person name="Daum C.G."/>
            <person name="Aanen D.K."/>
            <person name="Tsang A."/>
            <person name="Henrissat B."/>
            <person name="Bilanenko E.N."/>
            <person name="de Vries R.P."/>
            <person name="van Kan J.A.L."/>
            <person name="Grigoriev I.V."/>
            <person name="Debets A.J.M."/>
        </authorList>
    </citation>
    <scope>NUCLEOTIDE SEQUENCE [LARGE SCALE GENOMIC DNA]</scope>
    <source>
        <strain evidence="11 12">F11</strain>
    </source>
</reference>
<accession>A0A3N2PLU9</accession>
<organism evidence="11 12">
    <name type="scientific">Sodiomyces alkalinus (strain CBS 110278 / VKM F-3762 / F11)</name>
    <name type="common">Alkaliphilic filamentous fungus</name>
    <dbReference type="NCBI Taxonomy" id="1314773"/>
    <lineage>
        <taxon>Eukaryota</taxon>
        <taxon>Fungi</taxon>
        <taxon>Dikarya</taxon>
        <taxon>Ascomycota</taxon>
        <taxon>Pezizomycotina</taxon>
        <taxon>Sordariomycetes</taxon>
        <taxon>Hypocreomycetidae</taxon>
        <taxon>Glomerellales</taxon>
        <taxon>Plectosphaerellaceae</taxon>
        <taxon>Sodiomyces</taxon>
    </lineage>
</organism>
<feature type="region of interest" description="Disordered" evidence="9">
    <location>
        <begin position="101"/>
        <end position="133"/>
    </location>
</feature>
<dbReference type="PANTHER" id="PTHR46910:SF12">
    <property type="entry name" value="REGULATORY PROTEIN CAT8"/>
    <property type="match status" value="1"/>
</dbReference>
<dbReference type="InterPro" id="IPR001138">
    <property type="entry name" value="Zn2Cys6_DnaBD"/>
</dbReference>
<feature type="compositionally biased region" description="Basic and acidic residues" evidence="9">
    <location>
        <begin position="678"/>
        <end position="706"/>
    </location>
</feature>
<dbReference type="GO" id="GO:0003677">
    <property type="term" value="F:DNA binding"/>
    <property type="evidence" value="ECO:0007669"/>
    <property type="project" value="UniProtKB-KW"/>
</dbReference>
<evidence type="ECO:0000256" key="9">
    <source>
        <dbReference type="SAM" id="MobiDB-lite"/>
    </source>
</evidence>
<dbReference type="Proteomes" id="UP000272025">
    <property type="component" value="Unassembled WGS sequence"/>
</dbReference>
<evidence type="ECO:0000313" key="11">
    <source>
        <dbReference type="EMBL" id="ROT35503.1"/>
    </source>
</evidence>
<dbReference type="GO" id="GO:0006351">
    <property type="term" value="P:DNA-templated transcription"/>
    <property type="evidence" value="ECO:0007669"/>
    <property type="project" value="InterPro"/>
</dbReference>
<evidence type="ECO:0000256" key="2">
    <source>
        <dbReference type="ARBA" id="ARBA00022723"/>
    </source>
</evidence>
<dbReference type="InterPro" id="IPR007219">
    <property type="entry name" value="XnlR_reg_dom"/>
</dbReference>
<dbReference type="InterPro" id="IPR036864">
    <property type="entry name" value="Zn2-C6_fun-type_DNA-bd_sf"/>
</dbReference>
<dbReference type="RefSeq" id="XP_028463309.1">
    <property type="nucleotide sequence ID" value="XM_028608422.1"/>
</dbReference>
<evidence type="ECO:0000313" key="12">
    <source>
        <dbReference type="Proteomes" id="UP000272025"/>
    </source>
</evidence>
<dbReference type="OrthoDB" id="1924787at2759"/>
<evidence type="ECO:0000259" key="10">
    <source>
        <dbReference type="PROSITE" id="PS50048"/>
    </source>
</evidence>
<dbReference type="CDD" id="cd12148">
    <property type="entry name" value="fungal_TF_MHR"/>
    <property type="match status" value="1"/>
</dbReference>
<gene>
    <name evidence="11" type="ORF">SODALDRAFT_283677</name>
</gene>
<evidence type="ECO:0000256" key="8">
    <source>
        <dbReference type="SAM" id="Coils"/>
    </source>
</evidence>
<dbReference type="FunFam" id="4.10.240.10:FF:000007">
    <property type="entry name" value="C6 transcription factor FacB"/>
    <property type="match status" value="1"/>
</dbReference>
<evidence type="ECO:0000256" key="3">
    <source>
        <dbReference type="ARBA" id="ARBA00022833"/>
    </source>
</evidence>
<feature type="compositionally biased region" description="Basic and acidic residues" evidence="9">
    <location>
        <begin position="122"/>
        <end position="133"/>
    </location>
</feature>
<keyword evidence="5" id="KW-0238">DNA-binding</keyword>
<keyword evidence="8" id="KW-0175">Coiled coil</keyword>
<dbReference type="SMART" id="SM00066">
    <property type="entry name" value="GAL4"/>
    <property type="match status" value="1"/>
</dbReference>
<dbReference type="CDD" id="cd15485">
    <property type="entry name" value="ZIP_Cat8"/>
    <property type="match status" value="1"/>
</dbReference>
<dbReference type="EMBL" id="ML119061">
    <property type="protein sequence ID" value="ROT35503.1"/>
    <property type="molecule type" value="Genomic_DNA"/>
</dbReference>
<feature type="compositionally biased region" description="Basic and acidic residues" evidence="9">
    <location>
        <begin position="658"/>
        <end position="667"/>
    </location>
</feature>
<feature type="coiled-coil region" evidence="8">
    <location>
        <begin position="67"/>
        <end position="101"/>
    </location>
</feature>
<evidence type="ECO:0000256" key="1">
    <source>
        <dbReference type="ARBA" id="ARBA00004123"/>
    </source>
</evidence>